<dbReference type="GO" id="GO:0004143">
    <property type="term" value="F:ATP-dependent diacylglycerol kinase activity"/>
    <property type="evidence" value="ECO:0007669"/>
    <property type="project" value="UniProtKB-EC"/>
</dbReference>
<evidence type="ECO:0000313" key="2">
    <source>
        <dbReference type="EMBL" id="TWT64565.1"/>
    </source>
</evidence>
<reference evidence="2 3" key="1">
    <citation type="submission" date="2019-02" db="EMBL/GenBank/DDBJ databases">
        <title>Deep-cultivation of Planctomycetes and their phenomic and genomic characterization uncovers novel biology.</title>
        <authorList>
            <person name="Wiegand S."/>
            <person name="Jogler M."/>
            <person name="Boedeker C."/>
            <person name="Pinto D."/>
            <person name="Vollmers J."/>
            <person name="Rivas-Marin E."/>
            <person name="Kohn T."/>
            <person name="Peeters S.H."/>
            <person name="Heuer A."/>
            <person name="Rast P."/>
            <person name="Oberbeckmann S."/>
            <person name="Bunk B."/>
            <person name="Jeske O."/>
            <person name="Meyerdierks A."/>
            <person name="Storesund J.E."/>
            <person name="Kallscheuer N."/>
            <person name="Luecker S."/>
            <person name="Lage O.M."/>
            <person name="Pohl T."/>
            <person name="Merkel B.J."/>
            <person name="Hornburger P."/>
            <person name="Mueller R.-W."/>
            <person name="Bruemmer F."/>
            <person name="Labrenz M."/>
            <person name="Spormann A.M."/>
            <person name="Op Den Camp H."/>
            <person name="Overmann J."/>
            <person name="Amann R."/>
            <person name="Jetten M.S.M."/>
            <person name="Mascher T."/>
            <person name="Medema M.H."/>
            <person name="Devos D.P."/>
            <person name="Kaster A.-K."/>
            <person name="Ovreas L."/>
            <person name="Rohde M."/>
            <person name="Galperin M.Y."/>
            <person name="Jogler C."/>
        </authorList>
    </citation>
    <scope>NUCLEOTIDE SEQUENCE [LARGE SCALE GENOMIC DNA]</scope>
    <source>
        <strain evidence="2 3">CA85</strain>
    </source>
</reference>
<gene>
    <name evidence="2" type="primary">dagK_2</name>
    <name evidence="2" type="ORF">CA85_36980</name>
</gene>
<dbReference type="Gene3D" id="3.40.50.10330">
    <property type="entry name" value="Probable inorganic polyphosphate/atp-NAD kinase, domain 1"/>
    <property type="match status" value="1"/>
</dbReference>
<protein>
    <submittedName>
        <fullName evidence="2">Diacylglycerol kinase</fullName>
        <ecNumber evidence="2">2.7.1.107</ecNumber>
    </submittedName>
</protein>
<feature type="domain" description="DAGKc" evidence="1">
    <location>
        <begin position="30"/>
        <end position="158"/>
    </location>
</feature>
<dbReference type="SUPFAM" id="SSF111331">
    <property type="entry name" value="NAD kinase/diacylglycerol kinase-like"/>
    <property type="match status" value="1"/>
</dbReference>
<dbReference type="Pfam" id="PF19279">
    <property type="entry name" value="YegS_C"/>
    <property type="match status" value="1"/>
</dbReference>
<organism evidence="2 3">
    <name type="scientific">Allorhodopirellula solitaria</name>
    <dbReference type="NCBI Taxonomy" id="2527987"/>
    <lineage>
        <taxon>Bacteria</taxon>
        <taxon>Pseudomonadati</taxon>
        <taxon>Planctomycetota</taxon>
        <taxon>Planctomycetia</taxon>
        <taxon>Pirellulales</taxon>
        <taxon>Pirellulaceae</taxon>
        <taxon>Allorhodopirellula</taxon>
    </lineage>
</organism>
<dbReference type="PROSITE" id="PS50146">
    <property type="entry name" value="DAGK"/>
    <property type="match status" value="1"/>
</dbReference>
<comment type="caution">
    <text evidence="2">The sequence shown here is derived from an EMBL/GenBank/DDBJ whole genome shotgun (WGS) entry which is preliminary data.</text>
</comment>
<dbReference type="Proteomes" id="UP000318053">
    <property type="component" value="Unassembled WGS sequence"/>
</dbReference>
<keyword evidence="3" id="KW-1185">Reference proteome</keyword>
<keyword evidence="2" id="KW-0808">Transferase</keyword>
<dbReference type="Pfam" id="PF00781">
    <property type="entry name" value="DAGK_cat"/>
    <property type="match status" value="1"/>
</dbReference>
<dbReference type="EC" id="2.7.1.107" evidence="2"/>
<dbReference type="InterPro" id="IPR017438">
    <property type="entry name" value="ATP-NAD_kinase_N"/>
</dbReference>
<sequence>MLVRPLTNGCLMITMTRSLPPVTETASEQGSIAEVWICASPKAGSGQGRHEIGLLVDRLRAGLIDVHVTHSIAALRARVADESRSTARFAVVAAGGDGTLALVAQNLPQEIPIVPMPMGTENLLARYFGYACRAASVYECLERAERFSIDAGLANGRMFLVMVTAGMDAEVVRGMHLTRRGHITRWSYARPIWRAISKYRFPAITAQESTEDGEVATTSACWMMAFNLPRYGGGLGIEPGAVADDGKLDRIALLQGFFFQGLHYFARIKLGKHLRHRDISRRRFQRALWTSPERVPYQIDGDYGGRLPLEIEVLPGRVTLLRPST</sequence>
<dbReference type="InterPro" id="IPR045540">
    <property type="entry name" value="YegS/DAGK_C"/>
</dbReference>
<dbReference type="InterPro" id="IPR016064">
    <property type="entry name" value="NAD/diacylglycerol_kinase_sf"/>
</dbReference>
<proteinExistence type="predicted"/>
<keyword evidence="2" id="KW-0418">Kinase</keyword>
<evidence type="ECO:0000259" key="1">
    <source>
        <dbReference type="PROSITE" id="PS50146"/>
    </source>
</evidence>
<dbReference type="AlphaFoldDB" id="A0A5C5XR75"/>
<name>A0A5C5XR75_9BACT</name>
<accession>A0A5C5XR75</accession>
<evidence type="ECO:0000313" key="3">
    <source>
        <dbReference type="Proteomes" id="UP000318053"/>
    </source>
</evidence>
<dbReference type="InterPro" id="IPR001206">
    <property type="entry name" value="Diacylglycerol_kinase_cat_dom"/>
</dbReference>
<dbReference type="EMBL" id="SJPK01000010">
    <property type="protein sequence ID" value="TWT64565.1"/>
    <property type="molecule type" value="Genomic_DNA"/>
</dbReference>
<dbReference type="Gene3D" id="2.60.200.40">
    <property type="match status" value="1"/>
</dbReference>